<dbReference type="AlphaFoldDB" id="A0A1F5ZF11"/>
<evidence type="ECO:0000313" key="2">
    <source>
        <dbReference type="Proteomes" id="UP000177268"/>
    </source>
</evidence>
<proteinExistence type="predicted"/>
<protein>
    <submittedName>
        <fullName evidence="1">Uncharacterized protein</fullName>
    </submittedName>
</protein>
<name>A0A1F5ZF11_9BACT</name>
<accession>A0A1F5ZF11</accession>
<organism evidence="1 2">
    <name type="scientific">Candidatus Gottesmanbacteria bacterium RBG_13_45_10</name>
    <dbReference type="NCBI Taxonomy" id="1798370"/>
    <lineage>
        <taxon>Bacteria</taxon>
        <taxon>Candidatus Gottesmaniibacteriota</taxon>
    </lineage>
</organism>
<reference evidence="1 2" key="1">
    <citation type="journal article" date="2016" name="Nat. Commun.">
        <title>Thousands of microbial genomes shed light on interconnected biogeochemical processes in an aquifer system.</title>
        <authorList>
            <person name="Anantharaman K."/>
            <person name="Brown C.T."/>
            <person name="Hug L.A."/>
            <person name="Sharon I."/>
            <person name="Castelle C.J."/>
            <person name="Probst A.J."/>
            <person name="Thomas B.C."/>
            <person name="Singh A."/>
            <person name="Wilkins M.J."/>
            <person name="Karaoz U."/>
            <person name="Brodie E.L."/>
            <person name="Williams K.H."/>
            <person name="Hubbard S.S."/>
            <person name="Banfield J.F."/>
        </authorList>
    </citation>
    <scope>NUCLEOTIDE SEQUENCE [LARGE SCALE GENOMIC DNA]</scope>
</reference>
<evidence type="ECO:0000313" key="1">
    <source>
        <dbReference type="EMBL" id="OGG11020.1"/>
    </source>
</evidence>
<dbReference type="Proteomes" id="UP000177268">
    <property type="component" value="Unassembled WGS sequence"/>
</dbReference>
<gene>
    <name evidence="1" type="ORF">A2Z00_03725</name>
</gene>
<comment type="caution">
    <text evidence="1">The sequence shown here is derived from an EMBL/GenBank/DDBJ whole genome shotgun (WGS) entry which is preliminary data.</text>
</comment>
<dbReference type="EMBL" id="MFIZ01000038">
    <property type="protein sequence ID" value="OGG11020.1"/>
    <property type="molecule type" value="Genomic_DNA"/>
</dbReference>
<sequence length="199" mass="22649">MDDHFEKADTATDLRGSGVRADAYQDLAKIFNLGAPHGQGLLTELERHGWNVQEYKDYAGVDIVPIFVSPGDATGPEADIINKLPDDGEFVVLKVRPGGQTLERRRAAMEAIDRFYREHPDRERAVPPVHWLDTYLPPAEKRKIIVVAQWANRDLLEQMQKIDIYDNRERRYVYAAQYIQGIQDVLEAGWLPLDGAEAH</sequence>